<organism evidence="2 4">
    <name type="scientific">Shewanella fidelis</name>
    <dbReference type="NCBI Taxonomy" id="173509"/>
    <lineage>
        <taxon>Bacteria</taxon>
        <taxon>Pseudomonadati</taxon>
        <taxon>Pseudomonadota</taxon>
        <taxon>Gammaproteobacteria</taxon>
        <taxon>Alteromonadales</taxon>
        <taxon>Shewanellaceae</taxon>
        <taxon>Shewanella</taxon>
    </lineage>
</organism>
<gene>
    <name evidence="2" type="ORF">OS133_12955</name>
    <name evidence="3" type="ORF">OS134_00815</name>
</gene>
<evidence type="ECO:0008006" key="6">
    <source>
        <dbReference type="Google" id="ProtNLM"/>
    </source>
</evidence>
<evidence type="ECO:0000313" key="5">
    <source>
        <dbReference type="Proteomes" id="UP001271263"/>
    </source>
</evidence>
<protein>
    <recommendedName>
        <fullName evidence="6">DUF3298 domain-containing protein</fullName>
    </recommendedName>
</protein>
<evidence type="ECO:0000313" key="2">
    <source>
        <dbReference type="EMBL" id="MDR8524536.1"/>
    </source>
</evidence>
<keyword evidence="1" id="KW-0732">Signal</keyword>
<dbReference type="RefSeq" id="WP_310655095.1">
    <property type="nucleotide sequence ID" value="NZ_JAPMLA010000008.1"/>
</dbReference>
<comment type="caution">
    <text evidence="2">The sequence shown here is derived from an EMBL/GenBank/DDBJ whole genome shotgun (WGS) entry which is preliminary data.</text>
</comment>
<sequence>MKINISNRVKLSAGLILAVLNLNAYATPESKVVISDTFTAAATKHGFKTELVKRLCEPLPDIVSITCHHSGEDSPFESLIVQYRYNTRTTNNDMFKHLEFNDIRVDLKHKQIDFWSGHQITTPDGISVNRIEGTSNSYIETGGMRGFVSRTDRRFQQQRDTEYELSHTSEFSYKDLDRKSAINAITHYQKMVSDNDYVVAYKEDQVIEPVTIMQGASFSFPISEPLKQRLIDVVEQSTK</sequence>
<dbReference type="Proteomes" id="UP001271263">
    <property type="component" value="Unassembled WGS sequence"/>
</dbReference>
<reference evidence="3 5" key="1">
    <citation type="journal article" date="2022" name="bioRxiv">
        <title>Prophages regulate Shewanella fidelis 3313 motility and biofilm formation: implications for gut colonization dynamics in Ciona robusta.</title>
        <authorList>
            <person name="Natarajan O."/>
            <person name="Gibboney S.L."/>
            <person name="Young M.N."/>
            <person name="Lim S.J."/>
            <person name="Pluta N."/>
            <person name="Atkinson C.G."/>
            <person name="Leigh B.A."/>
            <person name="Liberti A."/>
            <person name="Kees E.D."/>
            <person name="Breitbart M."/>
            <person name="Gralnick J.A."/>
            <person name="Dishaw L.J."/>
        </authorList>
    </citation>
    <scope>NUCLEOTIDE SEQUENCE [LARGE SCALE GENOMIC DNA]</scope>
    <source>
        <strain evidence="3 5">JG4066</strain>
    </source>
</reference>
<name>A0AAW8NP84_9GAMM</name>
<dbReference type="EMBL" id="JAPMLD010000001">
    <property type="protein sequence ID" value="MDW4822618.1"/>
    <property type="molecule type" value="Genomic_DNA"/>
</dbReference>
<feature type="chain" id="PRO_5043577983" description="DUF3298 domain-containing protein" evidence="1">
    <location>
        <begin position="27"/>
        <end position="239"/>
    </location>
</feature>
<reference evidence="2" key="2">
    <citation type="submission" date="2022-11" db="EMBL/GenBank/DDBJ databases">
        <title>Prophages regulate Shewanella fidelis motility and biofilm formation: implications for gut colonization dynamics in Ciona robusta.</title>
        <authorList>
            <person name="Natarajan O."/>
            <person name="Gibboney S.L."/>
            <person name="Young M.N."/>
            <person name="Lim S.J."/>
            <person name="Pluta N."/>
            <person name="Atkinson C.G.F."/>
            <person name="Leigh B.A."/>
            <person name="Liberti A."/>
            <person name="Kees E."/>
            <person name="Breitbart M."/>
            <person name="Gralnick J."/>
            <person name="Dishaw L.J."/>
        </authorList>
    </citation>
    <scope>NUCLEOTIDE SEQUENCE</scope>
    <source>
        <strain evidence="2">3313</strain>
    </source>
</reference>
<proteinExistence type="predicted"/>
<evidence type="ECO:0000256" key="1">
    <source>
        <dbReference type="SAM" id="SignalP"/>
    </source>
</evidence>
<evidence type="ECO:0000313" key="3">
    <source>
        <dbReference type="EMBL" id="MDW4822618.1"/>
    </source>
</evidence>
<dbReference type="Proteomes" id="UP001259340">
    <property type="component" value="Unassembled WGS sequence"/>
</dbReference>
<dbReference type="AlphaFoldDB" id="A0AAW8NP84"/>
<feature type="signal peptide" evidence="1">
    <location>
        <begin position="1"/>
        <end position="26"/>
    </location>
</feature>
<evidence type="ECO:0000313" key="4">
    <source>
        <dbReference type="Proteomes" id="UP001259340"/>
    </source>
</evidence>
<dbReference type="EMBL" id="JAPMLE010000001">
    <property type="protein sequence ID" value="MDR8524536.1"/>
    <property type="molecule type" value="Genomic_DNA"/>
</dbReference>
<keyword evidence="5" id="KW-1185">Reference proteome</keyword>
<accession>A0AAW8NP84</accession>